<dbReference type="AlphaFoldDB" id="A0AAV5LCU2"/>
<reference evidence="1 2" key="1">
    <citation type="journal article" date="2021" name="Commun. Biol.">
        <title>The genome of Shorea leprosula (Dipterocarpaceae) highlights the ecological relevance of drought in aseasonal tropical rainforests.</title>
        <authorList>
            <person name="Ng K.K.S."/>
            <person name="Kobayashi M.J."/>
            <person name="Fawcett J.A."/>
            <person name="Hatakeyama M."/>
            <person name="Paape T."/>
            <person name="Ng C.H."/>
            <person name="Ang C.C."/>
            <person name="Tnah L.H."/>
            <person name="Lee C.T."/>
            <person name="Nishiyama T."/>
            <person name="Sese J."/>
            <person name="O'Brien M.J."/>
            <person name="Copetti D."/>
            <person name="Mohd Noor M.I."/>
            <person name="Ong R.C."/>
            <person name="Putra M."/>
            <person name="Sireger I.Z."/>
            <person name="Indrioko S."/>
            <person name="Kosugi Y."/>
            <person name="Izuno A."/>
            <person name="Isagi Y."/>
            <person name="Lee S.L."/>
            <person name="Shimizu K.K."/>
        </authorList>
    </citation>
    <scope>NUCLEOTIDE SEQUENCE [LARGE SCALE GENOMIC DNA]</scope>
    <source>
        <strain evidence="1">214</strain>
    </source>
</reference>
<gene>
    <name evidence="1" type="ORF">SLEP1_g43241</name>
</gene>
<keyword evidence="2" id="KW-1185">Reference proteome</keyword>
<organism evidence="1 2">
    <name type="scientific">Rubroshorea leprosula</name>
    <dbReference type="NCBI Taxonomy" id="152421"/>
    <lineage>
        <taxon>Eukaryota</taxon>
        <taxon>Viridiplantae</taxon>
        <taxon>Streptophyta</taxon>
        <taxon>Embryophyta</taxon>
        <taxon>Tracheophyta</taxon>
        <taxon>Spermatophyta</taxon>
        <taxon>Magnoliopsida</taxon>
        <taxon>eudicotyledons</taxon>
        <taxon>Gunneridae</taxon>
        <taxon>Pentapetalae</taxon>
        <taxon>rosids</taxon>
        <taxon>malvids</taxon>
        <taxon>Malvales</taxon>
        <taxon>Dipterocarpaceae</taxon>
        <taxon>Rubroshorea</taxon>
    </lineage>
</organism>
<name>A0AAV5LCU2_9ROSI</name>
<dbReference type="Proteomes" id="UP001054252">
    <property type="component" value="Unassembled WGS sequence"/>
</dbReference>
<evidence type="ECO:0000313" key="1">
    <source>
        <dbReference type="EMBL" id="GKV34908.1"/>
    </source>
</evidence>
<comment type="caution">
    <text evidence="1">The sequence shown here is derived from an EMBL/GenBank/DDBJ whole genome shotgun (WGS) entry which is preliminary data.</text>
</comment>
<proteinExistence type="predicted"/>
<protein>
    <submittedName>
        <fullName evidence="1">Uncharacterized protein</fullName>
    </submittedName>
</protein>
<evidence type="ECO:0000313" key="2">
    <source>
        <dbReference type="Proteomes" id="UP001054252"/>
    </source>
</evidence>
<sequence>MNIWIYGESTLAVTLAATSTSLTLGSAYSASTS</sequence>
<accession>A0AAV5LCU2</accession>
<dbReference type="EMBL" id="BPVZ01000108">
    <property type="protein sequence ID" value="GKV34908.1"/>
    <property type="molecule type" value="Genomic_DNA"/>
</dbReference>